<comment type="caution">
    <text evidence="1">The sequence shown here is derived from an EMBL/GenBank/DDBJ whole genome shotgun (WGS) entry which is preliminary data.</text>
</comment>
<organism evidence="1 2">
    <name type="scientific">Phytophthora rubi</name>
    <dbReference type="NCBI Taxonomy" id="129364"/>
    <lineage>
        <taxon>Eukaryota</taxon>
        <taxon>Sar</taxon>
        <taxon>Stramenopiles</taxon>
        <taxon>Oomycota</taxon>
        <taxon>Peronosporomycetes</taxon>
        <taxon>Peronosporales</taxon>
        <taxon>Peronosporaceae</taxon>
        <taxon>Phytophthora</taxon>
    </lineage>
</organism>
<protein>
    <submittedName>
        <fullName evidence="1">Uncharacterized protein</fullName>
    </submittedName>
</protein>
<dbReference type="EMBL" id="QXFT01005078">
    <property type="protein sequence ID" value="KAE9274341.1"/>
    <property type="molecule type" value="Genomic_DNA"/>
</dbReference>
<feature type="non-terminal residue" evidence="1">
    <location>
        <position position="166"/>
    </location>
</feature>
<name>A0A6A4BLG2_9STRA</name>
<sequence>MRQPSFASSSFNALILLPTWSQQMLPRLITRVHPRSSTTTAEDKVAGYECLPSPSAPPVETELPKSRSDCTRWLSNYPRLSFVLLFVLCTYIGGVYVSTKVTAWTLGALGVDQELMNARQVYVASSRMLTSMTQCVDRNSLEYLAGAKLQFEADSKRVQKIIDAND</sequence>
<dbReference type="Proteomes" id="UP000434957">
    <property type="component" value="Unassembled WGS sequence"/>
</dbReference>
<evidence type="ECO:0000313" key="1">
    <source>
        <dbReference type="EMBL" id="KAE9274341.1"/>
    </source>
</evidence>
<reference evidence="1 2" key="1">
    <citation type="submission" date="2018-08" db="EMBL/GenBank/DDBJ databases">
        <title>Genomic investigation of the strawberry pathogen Phytophthora fragariae indicates pathogenicity is determined by transcriptional variation in three key races.</title>
        <authorList>
            <person name="Adams T.M."/>
            <person name="Armitage A.D."/>
            <person name="Sobczyk M.K."/>
            <person name="Bates H.J."/>
            <person name="Dunwell J.M."/>
            <person name="Nellist C.F."/>
            <person name="Harrison R.J."/>
        </authorList>
    </citation>
    <scope>NUCLEOTIDE SEQUENCE [LARGE SCALE GENOMIC DNA]</scope>
    <source>
        <strain evidence="1 2">SCRP333</strain>
    </source>
</reference>
<keyword evidence="2" id="KW-1185">Reference proteome</keyword>
<evidence type="ECO:0000313" key="2">
    <source>
        <dbReference type="Proteomes" id="UP000434957"/>
    </source>
</evidence>
<dbReference type="AlphaFoldDB" id="A0A6A4BLG2"/>
<gene>
    <name evidence="1" type="ORF">PR003_g29637</name>
</gene>
<proteinExistence type="predicted"/>
<accession>A0A6A4BLG2</accession>